<dbReference type="OrthoDB" id="4022548at2759"/>
<accession>A0A3N4HCH8</accession>
<dbReference type="EMBL" id="ML119931">
    <property type="protein sequence ID" value="RPA71417.1"/>
    <property type="molecule type" value="Genomic_DNA"/>
</dbReference>
<evidence type="ECO:0000313" key="2">
    <source>
        <dbReference type="Proteomes" id="UP000275078"/>
    </source>
</evidence>
<protein>
    <recommendedName>
        <fullName evidence="3">Reverse transcriptase RNase H-like domain-containing protein</fullName>
    </recommendedName>
</protein>
<reference evidence="1 2" key="1">
    <citation type="journal article" date="2018" name="Nat. Ecol. Evol.">
        <title>Pezizomycetes genomes reveal the molecular basis of ectomycorrhizal truffle lifestyle.</title>
        <authorList>
            <person name="Murat C."/>
            <person name="Payen T."/>
            <person name="Noel B."/>
            <person name="Kuo A."/>
            <person name="Morin E."/>
            <person name="Chen J."/>
            <person name="Kohler A."/>
            <person name="Krizsan K."/>
            <person name="Balestrini R."/>
            <person name="Da Silva C."/>
            <person name="Montanini B."/>
            <person name="Hainaut M."/>
            <person name="Levati E."/>
            <person name="Barry K.W."/>
            <person name="Belfiori B."/>
            <person name="Cichocki N."/>
            <person name="Clum A."/>
            <person name="Dockter R.B."/>
            <person name="Fauchery L."/>
            <person name="Guy J."/>
            <person name="Iotti M."/>
            <person name="Le Tacon F."/>
            <person name="Lindquist E.A."/>
            <person name="Lipzen A."/>
            <person name="Malagnac F."/>
            <person name="Mello A."/>
            <person name="Molinier V."/>
            <person name="Miyauchi S."/>
            <person name="Poulain J."/>
            <person name="Riccioni C."/>
            <person name="Rubini A."/>
            <person name="Sitrit Y."/>
            <person name="Splivallo R."/>
            <person name="Traeger S."/>
            <person name="Wang M."/>
            <person name="Zifcakova L."/>
            <person name="Wipf D."/>
            <person name="Zambonelli A."/>
            <person name="Paolocci F."/>
            <person name="Nowrousian M."/>
            <person name="Ottonello S."/>
            <person name="Baldrian P."/>
            <person name="Spatafora J.W."/>
            <person name="Henrissat B."/>
            <person name="Nagy L.G."/>
            <person name="Aury J.M."/>
            <person name="Wincker P."/>
            <person name="Grigoriev I.V."/>
            <person name="Bonfante P."/>
            <person name="Martin F.M."/>
        </authorList>
    </citation>
    <scope>NUCLEOTIDE SEQUENCE [LARGE SCALE GENOMIC DNA]</scope>
    <source>
        <strain evidence="1 2">RN42</strain>
    </source>
</reference>
<name>A0A3N4HCH8_ASCIM</name>
<dbReference type="AlphaFoldDB" id="A0A3N4HCH8"/>
<sequence length="131" mass="14595">MESVQKKVTVFTDHKCIGDLLKATTMKSTSLVRQNQRLVRACLFLNQYSFDLRYVPGHLNFLADALSRLDRNDSGDFAEDNVLDRGTKFTDLTIESGPAPSGVTIDAAESILDNFWVDLLDAEIPLPVAFN</sequence>
<dbReference type="Proteomes" id="UP000275078">
    <property type="component" value="Unassembled WGS sequence"/>
</dbReference>
<evidence type="ECO:0008006" key="3">
    <source>
        <dbReference type="Google" id="ProtNLM"/>
    </source>
</evidence>
<keyword evidence="2" id="KW-1185">Reference proteome</keyword>
<organism evidence="1 2">
    <name type="scientific">Ascobolus immersus RN42</name>
    <dbReference type="NCBI Taxonomy" id="1160509"/>
    <lineage>
        <taxon>Eukaryota</taxon>
        <taxon>Fungi</taxon>
        <taxon>Dikarya</taxon>
        <taxon>Ascomycota</taxon>
        <taxon>Pezizomycotina</taxon>
        <taxon>Pezizomycetes</taxon>
        <taxon>Pezizales</taxon>
        <taxon>Ascobolaceae</taxon>
        <taxon>Ascobolus</taxon>
    </lineage>
</organism>
<proteinExistence type="predicted"/>
<evidence type="ECO:0000313" key="1">
    <source>
        <dbReference type="EMBL" id="RPA71417.1"/>
    </source>
</evidence>
<gene>
    <name evidence="1" type="ORF">BJ508DRAFT_336051</name>
</gene>